<feature type="transmembrane region" description="Helical" evidence="2">
    <location>
        <begin position="12"/>
        <end position="29"/>
    </location>
</feature>
<keyword evidence="2" id="KW-0812">Transmembrane</keyword>
<dbReference type="SUPFAM" id="SSF49354">
    <property type="entry name" value="PapD-like"/>
    <property type="match status" value="1"/>
</dbReference>
<proteinExistence type="predicted"/>
<keyword evidence="1" id="KW-0963">Cytoplasm</keyword>
<dbReference type="Proteomes" id="UP000242913">
    <property type="component" value="Unassembled WGS sequence"/>
</dbReference>
<evidence type="ECO:0000256" key="1">
    <source>
        <dbReference type="RuleBase" id="RU003425"/>
    </source>
</evidence>
<accession>A0A238C383</accession>
<dbReference type="InterPro" id="IPR000535">
    <property type="entry name" value="MSP_dom"/>
</dbReference>
<evidence type="ECO:0000259" key="3">
    <source>
        <dbReference type="PROSITE" id="PS50202"/>
    </source>
</evidence>
<evidence type="ECO:0000313" key="4">
    <source>
        <dbReference type="EMBL" id="OZC11834.1"/>
    </source>
</evidence>
<keyword evidence="2" id="KW-1133">Transmembrane helix</keyword>
<sequence length="304" mass="34458">MASKSDIIKKSIIIYWIVCGISFACDTIYTSTSGYSYIKLMTLMFLFHYCIVGNIDSKHIAVDDVLSGQFKQHAKEWTANKQLRHKYTSKDVTSNTLTYDETTLNSLETIPNESCIATAFSTIKLNHTTHSTAQLYSSRIEENERETEDDRTEVVGQRSTLATAIEKTFAKNRQLTGCTANPASSIEGLVSFPDSQVMIRKGHIGPAVLAFTNNYKKPVIWALKTNAIRRLVAFPTVGIIPPSETVQIKVDLIEQIPRKVLKDRLSLEYFVIDQKVISENNYNNFFHHNKSTRMKKSLEIVYVQ</sequence>
<dbReference type="PROSITE" id="PS51257">
    <property type="entry name" value="PROKAR_LIPOPROTEIN"/>
    <property type="match status" value="1"/>
</dbReference>
<comment type="function">
    <text evidence="1">Central component in molecular interactions underlying sperm crawling. Forms an extensive filament system that extends from sperm villipoda, along the leading edge of the pseudopod.</text>
</comment>
<keyword evidence="1" id="KW-0206">Cytoskeleton</keyword>
<gene>
    <name evidence="4" type="ORF">X798_01015</name>
</gene>
<keyword evidence="5" id="KW-1185">Reference proteome</keyword>
<dbReference type="PROSITE" id="PS50202">
    <property type="entry name" value="MSP"/>
    <property type="match status" value="1"/>
</dbReference>
<dbReference type="InterPro" id="IPR013783">
    <property type="entry name" value="Ig-like_fold"/>
</dbReference>
<evidence type="ECO:0000313" key="5">
    <source>
        <dbReference type="Proteomes" id="UP000242913"/>
    </source>
</evidence>
<evidence type="ECO:0000256" key="2">
    <source>
        <dbReference type="SAM" id="Phobius"/>
    </source>
</evidence>
<reference evidence="4 5" key="1">
    <citation type="submission" date="2015-12" db="EMBL/GenBank/DDBJ databases">
        <title>Draft genome of the nematode, Onchocerca flexuosa.</title>
        <authorList>
            <person name="Mitreva M."/>
        </authorList>
    </citation>
    <scope>NUCLEOTIDE SEQUENCE [LARGE SCALE GENOMIC DNA]</scope>
    <source>
        <strain evidence="4">Red Deer</strain>
    </source>
</reference>
<keyword evidence="2" id="KW-0472">Membrane</keyword>
<dbReference type="EMBL" id="KZ269979">
    <property type="protein sequence ID" value="OZC11834.1"/>
    <property type="molecule type" value="Genomic_DNA"/>
</dbReference>
<dbReference type="InterPro" id="IPR008962">
    <property type="entry name" value="PapD-like_sf"/>
</dbReference>
<dbReference type="OrthoDB" id="5823282at2759"/>
<name>A0A238C383_9BILA</name>
<protein>
    <recommendedName>
        <fullName evidence="1">Major sperm protein</fullName>
    </recommendedName>
</protein>
<dbReference type="AlphaFoldDB" id="A0A238C383"/>
<organism evidence="4 5">
    <name type="scientific">Onchocerca flexuosa</name>
    <dbReference type="NCBI Taxonomy" id="387005"/>
    <lineage>
        <taxon>Eukaryota</taxon>
        <taxon>Metazoa</taxon>
        <taxon>Ecdysozoa</taxon>
        <taxon>Nematoda</taxon>
        <taxon>Chromadorea</taxon>
        <taxon>Rhabditida</taxon>
        <taxon>Spirurina</taxon>
        <taxon>Spiruromorpha</taxon>
        <taxon>Filarioidea</taxon>
        <taxon>Onchocercidae</taxon>
        <taxon>Onchocerca</taxon>
    </lineage>
</organism>
<dbReference type="Gene3D" id="2.60.40.10">
    <property type="entry name" value="Immunoglobulins"/>
    <property type="match status" value="1"/>
</dbReference>
<feature type="domain" description="MSP" evidence="3">
    <location>
        <begin position="177"/>
        <end position="303"/>
    </location>
</feature>
<dbReference type="Pfam" id="PF00635">
    <property type="entry name" value="Motile_Sperm"/>
    <property type="match status" value="1"/>
</dbReference>